<dbReference type="Proteomes" id="UP000195814">
    <property type="component" value="Chromosome"/>
</dbReference>
<evidence type="ECO:0000256" key="1">
    <source>
        <dbReference type="SAM" id="MobiDB-lite"/>
    </source>
</evidence>
<dbReference type="RefSeq" id="WP_407703085.1">
    <property type="nucleotide sequence ID" value="NZ_CP015579.1"/>
</dbReference>
<dbReference type="AlphaFoldDB" id="A0A1Y0LL33"/>
<protein>
    <recommendedName>
        <fullName evidence="2">Anti-CBASS protein Acb1-like N-terminal domain-containing protein</fullName>
    </recommendedName>
</protein>
<evidence type="ECO:0000313" key="3">
    <source>
        <dbReference type="EMBL" id="ARU94569.1"/>
    </source>
</evidence>
<proteinExistence type="predicted"/>
<feature type="compositionally biased region" description="Polar residues" evidence="1">
    <location>
        <begin position="469"/>
        <end position="484"/>
    </location>
</feature>
<name>A0A1Y0LL33_TATCI</name>
<feature type="domain" description="Anti-CBASS protein Acb1-like N-terminal" evidence="2">
    <location>
        <begin position="108"/>
        <end position="424"/>
    </location>
</feature>
<organism evidence="3 6">
    <name type="scientific">Tatumella citrea</name>
    <name type="common">Pantoea citrea</name>
    <dbReference type="NCBI Taxonomy" id="53336"/>
    <lineage>
        <taxon>Bacteria</taxon>
        <taxon>Pseudomonadati</taxon>
        <taxon>Pseudomonadota</taxon>
        <taxon>Gammaproteobacteria</taxon>
        <taxon>Enterobacterales</taxon>
        <taxon>Erwiniaceae</taxon>
        <taxon>Tatumella</taxon>
    </lineage>
</organism>
<reference evidence="5 6" key="1">
    <citation type="submission" date="2016-05" db="EMBL/GenBank/DDBJ databases">
        <title>Complete genome sequence of two 2,5-diketo-D-glunonic acid producing strain Tatumella citrea.</title>
        <authorList>
            <person name="Duan C."/>
            <person name="Yang J."/>
            <person name="Yang S."/>
        </authorList>
    </citation>
    <scope>NUCLEOTIDE SEQUENCE [LARGE SCALE GENOMIC DNA]</scope>
    <source>
        <strain evidence="4 5">ATCC 39140</strain>
        <strain evidence="3 6">DSM 13699</strain>
    </source>
</reference>
<keyword evidence="5" id="KW-1185">Reference proteome</keyword>
<dbReference type="Pfam" id="PF06381">
    <property type="entry name" value="Phage_portal_3"/>
    <property type="match status" value="1"/>
</dbReference>
<dbReference type="EMBL" id="CP015579">
    <property type="protein sequence ID" value="ARU94569.1"/>
    <property type="molecule type" value="Genomic_DNA"/>
</dbReference>
<sequence length="484" mass="52978">MNEPNKGEVAFLVNALAESIGRQRMLYASQFHGNTKRTKLWDEFGYPDSVPFDLLYRAYRRNSAAYSGVHKTLDSCWIDLPTIIEGPESGEAAQNTPWEVMITRVMKRFWAKIKDADRRNLVGRYSALLLQIKDGNTWDKPVDVNAVRRLGDKAIVRMIPAWESQIKPVSYDIDTLSDTYGQPTEYQFNEQPIDDNGSYGPTRSVTVHPDRVIILAEGAEDENILSGIPLNEAGYNDLLDIEKTKGGSAEGFLKNASRQLGISFDSNTDMQAIAQMAKEAGYKDLGEAMNDKMMKLNRGTDSALVTQSGTTSVLSVAASDPTPSWTVSANSYASTIQCPFNILFGKQTGNLASTEDKSAWAVRCNSRRHGFQSDVVTIVITRLWTLGAIDAPANGEVTITWSDLLAPGDTEKLANMSTIADVAQKSQAALGRSSITENEIRAAGGLEPVPEVPLPDPNVKQTGKDPLNDDQSNTQDAGNTTQQS</sequence>
<evidence type="ECO:0000313" key="5">
    <source>
        <dbReference type="Proteomes" id="UP000195729"/>
    </source>
</evidence>
<dbReference type="EMBL" id="CP015581">
    <property type="protein sequence ID" value="ARU98607.1"/>
    <property type="molecule type" value="Genomic_DNA"/>
</dbReference>
<evidence type="ECO:0000313" key="6">
    <source>
        <dbReference type="Proteomes" id="UP000195814"/>
    </source>
</evidence>
<feature type="region of interest" description="Disordered" evidence="1">
    <location>
        <begin position="439"/>
        <end position="484"/>
    </location>
</feature>
<accession>A0A1Y0LL33</accession>
<evidence type="ECO:0000259" key="2">
    <source>
        <dbReference type="Pfam" id="PF06381"/>
    </source>
</evidence>
<dbReference type="Proteomes" id="UP000195729">
    <property type="component" value="Chromosome"/>
</dbReference>
<dbReference type="KEGG" id="tci:A7K98_12835"/>
<gene>
    <name evidence="3" type="ORF">A7K98_12835</name>
    <name evidence="4" type="ORF">A7K99_12825</name>
</gene>
<evidence type="ECO:0000313" key="4">
    <source>
        <dbReference type="EMBL" id="ARU98607.1"/>
    </source>
</evidence>
<dbReference type="InterPro" id="IPR024459">
    <property type="entry name" value="Acb1-like_N"/>
</dbReference>